<dbReference type="InterPro" id="IPR036915">
    <property type="entry name" value="Cyclin-like_sf"/>
</dbReference>
<dbReference type="AlphaFoldDB" id="A0ABD5MLW1"/>
<dbReference type="GeneID" id="67211510"/>
<sequence>MRELGLADRVGDAASDQLVVAHEHDRFRGRGLRPFAAAALRIDSIVAGLARLLCRIAAALDVNELAAREAVKQLQGTGEVPLELTDVETVLIQLCFEADPPDAVATEAFACLEALDDAGMTINRSRA</sequence>
<accession>A0ABD5MLW1</accession>
<name>A0ABD5MLW1_9EURY</name>
<dbReference type="EMBL" id="JBHMAJ010000002">
    <property type="protein sequence ID" value="MFB9823364.1"/>
    <property type="molecule type" value="Genomic_DNA"/>
</dbReference>
<dbReference type="RefSeq" id="WP_222921386.1">
    <property type="nucleotide sequence ID" value="NZ_CP082286.1"/>
</dbReference>
<evidence type="ECO:0000313" key="1">
    <source>
        <dbReference type="EMBL" id="MFB9823364.1"/>
    </source>
</evidence>
<evidence type="ECO:0000313" key="2">
    <source>
        <dbReference type="Proteomes" id="UP001589595"/>
    </source>
</evidence>
<organism evidence="1 2">
    <name type="scientific">Halobaculum roseum</name>
    <dbReference type="NCBI Taxonomy" id="2175149"/>
    <lineage>
        <taxon>Archaea</taxon>
        <taxon>Methanobacteriati</taxon>
        <taxon>Methanobacteriota</taxon>
        <taxon>Stenosarchaea group</taxon>
        <taxon>Halobacteria</taxon>
        <taxon>Halobacteriales</taxon>
        <taxon>Haloferacaceae</taxon>
        <taxon>Halobaculum</taxon>
    </lineage>
</organism>
<keyword evidence="2" id="KW-1185">Reference proteome</keyword>
<dbReference type="SUPFAM" id="SSF47954">
    <property type="entry name" value="Cyclin-like"/>
    <property type="match status" value="1"/>
</dbReference>
<proteinExistence type="predicted"/>
<reference evidence="1" key="1">
    <citation type="submission" date="2024-09" db="EMBL/GenBank/DDBJ databases">
        <authorList>
            <person name="Sun Q."/>
        </authorList>
    </citation>
    <scope>NUCLEOTIDE SEQUENCE [LARGE SCALE GENOMIC DNA]</scope>
    <source>
        <strain evidence="1">JCM 31273</strain>
    </source>
</reference>
<comment type="caution">
    <text evidence="1">The sequence shown here is derived from an EMBL/GenBank/DDBJ whole genome shotgun (WGS) entry which is preliminary data.</text>
</comment>
<dbReference type="Proteomes" id="UP001589595">
    <property type="component" value="Unassembled WGS sequence"/>
</dbReference>
<gene>
    <name evidence="1" type="ORF">ACFFOL_04070</name>
</gene>
<dbReference type="Gene3D" id="1.10.472.10">
    <property type="entry name" value="Cyclin-like"/>
    <property type="match status" value="1"/>
</dbReference>
<protein>
    <submittedName>
        <fullName evidence="1">Uncharacterized protein</fullName>
    </submittedName>
</protein>